<gene>
    <name evidence="2" type="ORF">IDM40_09270</name>
</gene>
<evidence type="ECO:0000256" key="1">
    <source>
        <dbReference type="SAM" id="MobiDB-lite"/>
    </source>
</evidence>
<feature type="region of interest" description="Disordered" evidence="1">
    <location>
        <begin position="17"/>
        <end position="42"/>
    </location>
</feature>
<keyword evidence="3" id="KW-1185">Reference proteome</keyword>
<comment type="caution">
    <text evidence="2">The sequence shown here is derived from an EMBL/GenBank/DDBJ whole genome shotgun (WGS) entry which is preliminary data.</text>
</comment>
<name>A0ABR9P4Z5_9ACTN</name>
<protein>
    <recommendedName>
        <fullName evidence="4">Lipoprotein</fullName>
    </recommendedName>
</protein>
<organism evidence="2 3">
    <name type="scientific">Nocardiopsis coralli</name>
    <dbReference type="NCBI Taxonomy" id="2772213"/>
    <lineage>
        <taxon>Bacteria</taxon>
        <taxon>Bacillati</taxon>
        <taxon>Actinomycetota</taxon>
        <taxon>Actinomycetes</taxon>
        <taxon>Streptosporangiales</taxon>
        <taxon>Nocardiopsidaceae</taxon>
        <taxon>Nocardiopsis</taxon>
    </lineage>
</organism>
<dbReference type="EMBL" id="JADBGI010000006">
    <property type="protein sequence ID" value="MBE2998894.1"/>
    <property type="molecule type" value="Genomic_DNA"/>
</dbReference>
<dbReference type="Proteomes" id="UP000806528">
    <property type="component" value="Unassembled WGS sequence"/>
</dbReference>
<feature type="compositionally biased region" description="Low complexity" evidence="1">
    <location>
        <begin position="17"/>
        <end position="27"/>
    </location>
</feature>
<accession>A0ABR9P4Z5</accession>
<evidence type="ECO:0000313" key="2">
    <source>
        <dbReference type="EMBL" id="MBE2998894.1"/>
    </source>
</evidence>
<sequence length="186" mass="20216">MALVLVLALGPALIGCSTDTSDTGDGSADLPPYDEQAQSSQEPQWWWVDSQVRKLVLAEAYERTPDAVAVLRGEDGEPYFESREQAWETNIDVLVESGLIVSTPHGYEADTDVSLEDASDGMPLNAEGIDQVVRDTLQESEVDWCESEPVNAEEFAREVLDSVQGAYDTAAEYTAAIEGHVECTEG</sequence>
<evidence type="ECO:0008006" key="4">
    <source>
        <dbReference type="Google" id="ProtNLM"/>
    </source>
</evidence>
<proteinExistence type="predicted"/>
<evidence type="ECO:0000313" key="3">
    <source>
        <dbReference type="Proteomes" id="UP000806528"/>
    </source>
</evidence>
<dbReference type="RefSeq" id="WP_193121521.1">
    <property type="nucleotide sequence ID" value="NZ_JADBGI010000006.1"/>
</dbReference>
<reference evidence="2 3" key="1">
    <citation type="submission" date="2020-09" db="EMBL/GenBank/DDBJ databases">
        <title>Diversity and distribution of actinomycetes associated with coral in the coast of Hainan.</title>
        <authorList>
            <person name="Li F."/>
        </authorList>
    </citation>
    <scope>NUCLEOTIDE SEQUENCE [LARGE SCALE GENOMIC DNA]</scope>
    <source>
        <strain evidence="2 3">HNM0947</strain>
    </source>
</reference>